<accession>A0A0A1TC90</accession>
<feature type="compositionally biased region" description="Acidic residues" evidence="1">
    <location>
        <begin position="127"/>
        <end position="138"/>
    </location>
</feature>
<dbReference type="Proteomes" id="UP000039046">
    <property type="component" value="Unassembled WGS sequence"/>
</dbReference>
<dbReference type="OrthoDB" id="3538943at2759"/>
<feature type="compositionally biased region" description="Polar residues" evidence="1">
    <location>
        <begin position="180"/>
        <end position="191"/>
    </location>
</feature>
<feature type="compositionally biased region" description="Basic and acidic residues" evidence="1">
    <location>
        <begin position="139"/>
        <end position="151"/>
    </location>
</feature>
<dbReference type="EMBL" id="CDHN01000002">
    <property type="protein sequence ID" value="CEJ85433.1"/>
    <property type="molecule type" value="Genomic_DNA"/>
</dbReference>
<evidence type="ECO:0000256" key="1">
    <source>
        <dbReference type="SAM" id="MobiDB-lite"/>
    </source>
</evidence>
<dbReference type="STRING" id="1531966.A0A0A1TC90"/>
<evidence type="ECO:0000313" key="2">
    <source>
        <dbReference type="EMBL" id="CEJ85433.1"/>
    </source>
</evidence>
<reference evidence="2 3" key="1">
    <citation type="journal article" date="2015" name="Genome Announc.">
        <title>Draft Genome Sequence and Gene Annotation of the Entomopathogenic Fungus Verticillium hemipterigenum.</title>
        <authorList>
            <person name="Horn F."/>
            <person name="Habel A."/>
            <person name="Scharf D.H."/>
            <person name="Dworschak J."/>
            <person name="Brakhage A.A."/>
            <person name="Guthke R."/>
            <person name="Hertweck C."/>
            <person name="Linde J."/>
        </authorList>
    </citation>
    <scope>NUCLEOTIDE SEQUENCE [LARGE SCALE GENOMIC DNA]</scope>
</reference>
<proteinExistence type="predicted"/>
<gene>
    <name evidence="2" type="ORF">VHEMI03770</name>
</gene>
<sequence>MDGPEVEILLHRRKLMHIPKNQRTLLDESEAWSRPTNNSVAHVPSAILDGVAEAWKRSKELTIQDDKLSNSAFQSQLNPVKAACYSPSWGSEEQSDDEESESSKPGTQDRSRSPSKPHLVEVAGHDMEDENEDDEEHSGEEHSGEDEKAAQDQEAEAAEEDEGENEEGVEHTQDDDNEDQQISTLSQPTDSQAKKRSYEDSEVVPDSAQILKSFREATPPCAQADEDMIPRTLARPTTPAKAEAIGDVRRKRMKPITFTDIDHEILHAADTSLTTRMAPTKPYIETPSSNLVSSSMIPATYDEKHASAETDYTKDDHLELQSSAAKTAYDIDATMERIEAESQADEDYYESPLRSRGLEPSTYIPDRTITEQDSDVYTAFCQVYPDYITAHRGSLIAFVNACVYLQYLMSERLLRECLFDDFIRAFSGGYQGYVAQAGAGQEPLPALEWFNNLAGRPTYNFCAMARENLHLVVQHYPEQSKAAKQLYSKSPLPEPTVLQSEPVAEVEPEPRRDTTPRASSGLRAEQSERLTFSSSAAIQQRSSVQSTPQKSTPLRPKTIHTSSSRSPITATASPKLGSLASHKRAAPAPAANPSPPSSRYMDRLITSSMPTKSAAPPKRSAAEQARLREHFRNRKLSGKQAPKKS</sequence>
<feature type="compositionally biased region" description="Polar residues" evidence="1">
    <location>
        <begin position="69"/>
        <end position="78"/>
    </location>
</feature>
<feature type="compositionally biased region" description="Basic residues" evidence="1">
    <location>
        <begin position="631"/>
        <end position="645"/>
    </location>
</feature>
<feature type="compositionally biased region" description="Polar residues" evidence="1">
    <location>
        <begin position="559"/>
        <end position="572"/>
    </location>
</feature>
<protein>
    <submittedName>
        <fullName evidence="2">Uncharacterized protein</fullName>
    </submittedName>
</protein>
<evidence type="ECO:0000313" key="3">
    <source>
        <dbReference type="Proteomes" id="UP000039046"/>
    </source>
</evidence>
<feature type="region of interest" description="Disordered" evidence="1">
    <location>
        <begin position="66"/>
        <end position="205"/>
    </location>
</feature>
<feature type="compositionally biased region" description="Acidic residues" evidence="1">
    <location>
        <begin position="153"/>
        <end position="167"/>
    </location>
</feature>
<dbReference type="HOGENOM" id="CLU_018254_1_0_1"/>
<name>A0A0A1TC90_9HYPO</name>
<keyword evidence="3" id="KW-1185">Reference proteome</keyword>
<feature type="compositionally biased region" description="Polar residues" evidence="1">
    <location>
        <begin position="529"/>
        <end position="552"/>
    </location>
</feature>
<dbReference type="AlphaFoldDB" id="A0A0A1TC90"/>
<organism evidence="2 3">
    <name type="scientific">[Torrubiella] hemipterigena</name>
    <dbReference type="NCBI Taxonomy" id="1531966"/>
    <lineage>
        <taxon>Eukaryota</taxon>
        <taxon>Fungi</taxon>
        <taxon>Dikarya</taxon>
        <taxon>Ascomycota</taxon>
        <taxon>Pezizomycotina</taxon>
        <taxon>Sordariomycetes</taxon>
        <taxon>Hypocreomycetidae</taxon>
        <taxon>Hypocreales</taxon>
        <taxon>Clavicipitaceae</taxon>
        <taxon>Clavicipitaceae incertae sedis</taxon>
        <taxon>'Torrubiella' clade</taxon>
    </lineage>
</organism>
<feature type="region of interest" description="Disordered" evidence="1">
    <location>
        <begin position="492"/>
        <end position="645"/>
    </location>
</feature>